<dbReference type="KEGG" id="gbr:Gbro_4897"/>
<proteinExistence type="predicted"/>
<dbReference type="eggNOG" id="ENOG5031WDK">
    <property type="taxonomic scope" value="Bacteria"/>
</dbReference>
<protein>
    <submittedName>
        <fullName evidence="1">Uncharacterized protein</fullName>
    </submittedName>
</protein>
<name>D0LFG1_GORB4</name>
<evidence type="ECO:0000313" key="1">
    <source>
        <dbReference type="EMBL" id="ACY24010.1"/>
    </source>
</evidence>
<keyword evidence="2" id="KW-1185">Reference proteome</keyword>
<dbReference type="EMBL" id="CP001803">
    <property type="protein sequence ID" value="ACY24010.1"/>
    <property type="molecule type" value="Genomic_DNA"/>
</dbReference>
<geneLocation type="plasmid" evidence="1 2">
    <name>pGBRO01</name>
</geneLocation>
<dbReference type="Proteomes" id="UP000001219">
    <property type="component" value="Plasmid pGBRO01"/>
</dbReference>
<keyword evidence="1" id="KW-0614">Plasmid</keyword>
<organism evidence="1 2">
    <name type="scientific">Gordonia bronchialis (strain ATCC 25592 / DSM 43247 / BCRC 13721 / JCM 3198 / KCTC 3076 / NBRC 16047 / NCTC 10667)</name>
    <name type="common">Rhodococcus bronchialis</name>
    <dbReference type="NCBI Taxonomy" id="526226"/>
    <lineage>
        <taxon>Bacteria</taxon>
        <taxon>Bacillati</taxon>
        <taxon>Actinomycetota</taxon>
        <taxon>Actinomycetes</taxon>
        <taxon>Mycobacteriales</taxon>
        <taxon>Gordoniaceae</taxon>
        <taxon>Gordonia</taxon>
    </lineage>
</organism>
<accession>D0LFG1</accession>
<dbReference type="AlphaFoldDB" id="D0LFG1"/>
<gene>
    <name evidence="1" type="ORF">Gbro_4897</name>
</gene>
<evidence type="ECO:0000313" key="2">
    <source>
        <dbReference type="Proteomes" id="UP000001219"/>
    </source>
</evidence>
<sequence length="357" mass="40004">MDQLEQRLRRLDIEFSDRRNSRVGSVIAEATRTEVLAASVWPAVEGPPGYGMHVADRIDFVRTDGVDLEVEDLRAFTKVAAALDNAHAVVSSTSPRWSALLDCERHSVVSYSIPRLTAFFPPGVNTPYLHQGSVAVVALTQASWVMDVAGFIARILNYGLQTTRALVTETYGYAVKTEDSIANHRALRRRMHEGLLRNAQIRYVWGHFGLPEESNEGYLFPRPNEWPGTLTCVWLRETDNLIDAKFAGTPHVEPLKRARDQIDERVAASGQRRIIRVDIDYPTTDGETPQTDKAVRDTRTTYALIAATTAVNEMHARGFITTQDLRTSIAALNGPDRSTIAQTMHRWIEEKNALPIR</sequence>
<dbReference type="HOGENOM" id="CLU_775592_0_0_11"/>
<reference evidence="1 2" key="1">
    <citation type="journal article" date="2010" name="Stand. Genomic Sci.">
        <title>Complete genome sequence of Gordonia bronchialis type strain (3410).</title>
        <authorList>
            <person name="Ivanova N."/>
            <person name="Sikorski J."/>
            <person name="Jando M."/>
            <person name="Lapidus A."/>
            <person name="Nolan M."/>
            <person name="Lucas S."/>
            <person name="Del Rio T.G."/>
            <person name="Tice H."/>
            <person name="Copeland A."/>
            <person name="Cheng J.F."/>
            <person name="Chen F."/>
            <person name="Bruce D."/>
            <person name="Goodwin L."/>
            <person name="Pitluck S."/>
            <person name="Mavromatis K."/>
            <person name="Ovchinnikova G."/>
            <person name="Pati A."/>
            <person name="Chen A."/>
            <person name="Palaniappan K."/>
            <person name="Land M."/>
            <person name="Hauser L."/>
            <person name="Chang Y.J."/>
            <person name="Jeffries C.D."/>
            <person name="Chain P."/>
            <person name="Saunders E."/>
            <person name="Han C."/>
            <person name="Detter J.C."/>
            <person name="Brettin T."/>
            <person name="Rohde M."/>
            <person name="Goker M."/>
            <person name="Bristow J."/>
            <person name="Eisen J.A."/>
            <person name="Markowitz V."/>
            <person name="Hugenholtz P."/>
            <person name="Klenk H.P."/>
            <person name="Kyrpides N.C."/>
        </authorList>
    </citation>
    <scope>NUCLEOTIDE SEQUENCE [LARGE SCALE GENOMIC DNA]</scope>
    <source>
        <strain evidence="2">ATCC 25592 / DSM 43247 / BCRC 13721 / JCM 3198 / KCTC 3076 / NBRC 16047 / NCTC 10667</strain>
        <plasmid evidence="2">pGBRO01</plasmid>
    </source>
</reference>